<dbReference type="PANTHER" id="PTHR16255">
    <property type="entry name" value="REQUIRED FOR MEIOTIC NUCLEAR DIVISION PROTEIN 1 HOMOLOG"/>
    <property type="match status" value="1"/>
</dbReference>
<reference evidence="3 4" key="1">
    <citation type="submission" date="2018-06" db="EMBL/GenBank/DDBJ databases">
        <authorList>
            <person name="Strepis N."/>
        </authorList>
    </citation>
    <scope>NUCLEOTIDE SEQUENCE [LARGE SCALE GENOMIC DNA]</scope>
    <source>
        <strain evidence="3">LUCI</strain>
    </source>
</reference>
<dbReference type="Proteomes" id="UP000277811">
    <property type="component" value="Unassembled WGS sequence"/>
</dbReference>
<keyword evidence="1" id="KW-0472">Membrane</keyword>
<dbReference type="PANTHER" id="PTHR16255:SF1">
    <property type="entry name" value="REQUIRED FOR MEIOTIC NUCLEAR DIVISION PROTEIN 1 HOMOLOG"/>
    <property type="match status" value="1"/>
</dbReference>
<evidence type="ECO:0000259" key="2">
    <source>
        <dbReference type="Pfam" id="PF02582"/>
    </source>
</evidence>
<gene>
    <name evidence="3" type="ORF">LUCI_2923</name>
</gene>
<feature type="domain" description="DUF155" evidence="2">
    <location>
        <begin position="54"/>
        <end position="224"/>
    </location>
</feature>
<keyword evidence="1" id="KW-0812">Transmembrane</keyword>
<dbReference type="RefSeq" id="WP_122628592.1">
    <property type="nucleotide sequence ID" value="NZ_UPPP01000078.1"/>
</dbReference>
<dbReference type="Pfam" id="PF02582">
    <property type="entry name" value="DUF155"/>
    <property type="match status" value="1"/>
</dbReference>
<dbReference type="EMBL" id="UPPP01000078">
    <property type="protein sequence ID" value="VBB07658.1"/>
    <property type="molecule type" value="Genomic_DNA"/>
</dbReference>
<proteinExistence type="predicted"/>
<accession>A0A498REQ3</accession>
<sequence>MNWQFKAVAVSSEVNLNRLARHFGLNRKYKWEEPFRLRDDTLKGLIKDSTGKQVYIFNFGSLVFVNCQNHDITDVVQYIKKIEKNVTDANPFEFNDDYQLEVNPSEPPVVNNDCLIVEAREEYHGEVIATILAKSVALEKTEFELEALLDDVETVVTYLKKGQLTLSDEQLAKLSGRILGFKFNTISYIMLLDKPYITWINESAGALFDKLAVLFELTDRYESIRQKTEILMDITEVFSGLAHAKRGNRLEWAIIILISIELILSLVQTFILK</sequence>
<name>A0A498REQ3_9FIRM</name>
<feature type="transmembrane region" description="Helical" evidence="1">
    <location>
        <begin position="252"/>
        <end position="272"/>
    </location>
</feature>
<evidence type="ECO:0000313" key="3">
    <source>
        <dbReference type="EMBL" id="VBB07658.1"/>
    </source>
</evidence>
<dbReference type="InterPro" id="IPR003734">
    <property type="entry name" value="DUF155"/>
</dbReference>
<evidence type="ECO:0000313" key="4">
    <source>
        <dbReference type="Proteomes" id="UP000277811"/>
    </source>
</evidence>
<keyword evidence="1" id="KW-1133">Transmembrane helix</keyword>
<dbReference type="InterPro" id="IPR051624">
    <property type="entry name" value="RMD1/Sad1-interacting"/>
</dbReference>
<dbReference type="AlphaFoldDB" id="A0A498REQ3"/>
<protein>
    <recommendedName>
        <fullName evidence="2">DUF155 domain-containing protein</fullName>
    </recommendedName>
</protein>
<keyword evidence="4" id="KW-1185">Reference proteome</keyword>
<evidence type="ECO:0000256" key="1">
    <source>
        <dbReference type="SAM" id="Phobius"/>
    </source>
</evidence>
<dbReference type="OrthoDB" id="5338490at2"/>
<organism evidence="3 4">
    <name type="scientific">Lucifera butyrica</name>
    <dbReference type="NCBI Taxonomy" id="1351585"/>
    <lineage>
        <taxon>Bacteria</taxon>
        <taxon>Bacillati</taxon>
        <taxon>Bacillota</taxon>
        <taxon>Negativicutes</taxon>
        <taxon>Veillonellales</taxon>
        <taxon>Veillonellaceae</taxon>
        <taxon>Lucifera</taxon>
    </lineage>
</organism>